<dbReference type="InterPro" id="IPR016035">
    <property type="entry name" value="Acyl_Trfase/lysoPLipase"/>
</dbReference>
<dbReference type="PROSITE" id="PS50089">
    <property type="entry name" value="ZF_RING_2"/>
    <property type="match status" value="1"/>
</dbReference>
<dbReference type="EMBL" id="JAGMWT010000021">
    <property type="protein sequence ID" value="KAH7112572.1"/>
    <property type="molecule type" value="Genomic_DNA"/>
</dbReference>
<evidence type="ECO:0000313" key="12">
    <source>
        <dbReference type="EMBL" id="KAH7112572.1"/>
    </source>
</evidence>
<evidence type="ECO:0000256" key="5">
    <source>
        <dbReference type="ARBA" id="ARBA00022963"/>
    </source>
</evidence>
<feature type="compositionally biased region" description="Basic and acidic residues" evidence="9">
    <location>
        <begin position="65"/>
        <end position="75"/>
    </location>
</feature>
<feature type="compositionally biased region" description="Low complexity" evidence="9">
    <location>
        <begin position="1303"/>
        <end position="1313"/>
    </location>
</feature>
<dbReference type="OrthoDB" id="194358at2759"/>
<evidence type="ECO:0000259" key="11">
    <source>
        <dbReference type="PROSITE" id="PS51635"/>
    </source>
</evidence>
<evidence type="ECO:0000313" key="13">
    <source>
        <dbReference type="Proteomes" id="UP000700596"/>
    </source>
</evidence>
<evidence type="ECO:0000256" key="7">
    <source>
        <dbReference type="PROSITE-ProRule" id="PRU00175"/>
    </source>
</evidence>
<dbReference type="GO" id="GO:0019369">
    <property type="term" value="P:arachidonate metabolic process"/>
    <property type="evidence" value="ECO:0007669"/>
    <property type="project" value="TreeGrafter"/>
</dbReference>
<name>A0A9P9D534_9PLEO</name>
<feature type="region of interest" description="Disordered" evidence="9">
    <location>
        <begin position="1255"/>
        <end position="1357"/>
    </location>
</feature>
<dbReference type="InterPro" id="IPR001841">
    <property type="entry name" value="Znf_RING"/>
</dbReference>
<proteinExistence type="predicted"/>
<keyword evidence="1" id="KW-0479">Metal-binding</keyword>
<feature type="region of interest" description="Disordered" evidence="9">
    <location>
        <begin position="284"/>
        <end position="316"/>
    </location>
</feature>
<comment type="caution">
    <text evidence="12">The sequence shown here is derived from an EMBL/GenBank/DDBJ whole genome shotgun (WGS) entry which is preliminary data.</text>
</comment>
<feature type="active site" description="Nucleophile" evidence="8">
    <location>
        <position position="828"/>
    </location>
</feature>
<feature type="domain" description="RING-type" evidence="10">
    <location>
        <begin position="719"/>
        <end position="765"/>
    </location>
</feature>
<keyword evidence="4" id="KW-0862">Zinc</keyword>
<sequence length="1448" mass="163196">MSNSSHRRPPDLPLTRPSPHSVEIPVSRTSKADTFRAAGQHRGSISSTNPRDGSKSSPNAMVAFPREHPAPEPEVNEPKICENCELDKPPIWNCSYCDMNFCDQCWGKQGPHKPGRTGPDGLPHEKANPAIVKRLKDILTPPKEHSEQQLLHVEDEDTTWFGLARDNQNRPLFQDYGRYSAIMADSNSGDYKFRYPQLVSFIGQTGAGKSTIIKMLIDQQERKHSARDWSLPSPVAGSLSNGSVPTSGDVHLYSDPSTYSAEFPMLYADCEGLEGGENTPMAAQYRKSASTAPPKEKGKDNHTQKPHRKRRKVSKGLHCTQRDIKWANSPDTLKRQYAVTELYPRLLYTFSDVIVFVLRNPKTFESTVLSLLISWASSSLEKSLNQPTLPHAVIALNATDTKVDPKEWEPEFVTNLLMSSVAGAIDRDPKYRDLRDYWVGRGRRIRTMKDLLQCYYSSITVVRIPGEGRYMMIDEQVGKLHDVIARRSAESLNTKRRSRMLSNSDTLNVYLQCAFDHFAQDLHTPFNFMDVSFKINPIPLDFGGNILKLAVALKNRFDEPKRIFKELSYMVSSCILLDVARQGFKGPINQILEKHYLDHCDSALEDFCAIFWPCTFRNKRGDRCVNVKERHTKGHQNQRGHIIGTGPYEATFTFDGFADDWLRHLQDSLTHFQKDVDDMKMTTPTAMEGEIETKVHHTNVNKFYHHIGGAQKFVSHSTCFCCLRELAEHPLPCGHVLCTPCVVGYGKPHSELAGSYVIASCPLHDYDTVFPTPWEVYFKPPLAGVRVLSLDGGGMRGIVILEVLRQVQLELGGRIPIQDFFDLVVGTSTGGILALGLGIKNWHVDHCMKLFLRLVDQAFTPKFLGGVSFGTTKYRTVPLEEALAESFRDEAMFGGVPETPVGCARKVAVTAATETGDQAVIFTNYNRADDEQSDARATSAAPTFFKPFRNPRTMEGFLDGAVFHNNPVRIANYESKLLWPDAEECHPDILLSIGTGQHGMGDESMLDNTRSDHRRQQVRKIFNQVKPNIREKRSIPGLRAFAEVESWVAIFKKRVESVLDAEKTWMEFRNDVVGNSSPIAAERFIRVNPKTKERTPKMDDKTQVHTLHDEVKSYLRTHTMRVRIESIAHRLVSSSFYFEKSGPSREGGDHITIQGNIRCRFALGSNNLRNLGDYLRKHQGPNFQPFFRIQEVKQNQSAQKVHIKVHVIHEMIDRGLFNLESIVIPVTSEASLLSMDLHLVNDRCSGFPISGFPRSLADGEPLKRATSPASPNPERPKMSNKRQSLREKRSAHDRDSLDRRSSDSTVSYSGSTGMHNKSLDVRFPETPDDIPDWVRRRGQASRRPPKPVRYSAHQEEHWSPLPLPSQEVHELDAGPVVPSYQATVSEMVSIQGNNDVAVPRIIKSENEEDLAAAIERSRHDVFTPPTRTATGTDEEELAKVLSLSMHVR</sequence>
<dbReference type="Proteomes" id="UP000700596">
    <property type="component" value="Unassembled WGS sequence"/>
</dbReference>
<reference evidence="12" key="1">
    <citation type="journal article" date="2021" name="Nat. Commun.">
        <title>Genetic determinants of endophytism in the Arabidopsis root mycobiome.</title>
        <authorList>
            <person name="Mesny F."/>
            <person name="Miyauchi S."/>
            <person name="Thiergart T."/>
            <person name="Pickel B."/>
            <person name="Atanasova L."/>
            <person name="Karlsson M."/>
            <person name="Huettel B."/>
            <person name="Barry K.W."/>
            <person name="Haridas S."/>
            <person name="Chen C."/>
            <person name="Bauer D."/>
            <person name="Andreopoulos W."/>
            <person name="Pangilinan J."/>
            <person name="LaButti K."/>
            <person name="Riley R."/>
            <person name="Lipzen A."/>
            <person name="Clum A."/>
            <person name="Drula E."/>
            <person name="Henrissat B."/>
            <person name="Kohler A."/>
            <person name="Grigoriev I.V."/>
            <person name="Martin F.M."/>
            <person name="Hacquard S."/>
        </authorList>
    </citation>
    <scope>NUCLEOTIDE SEQUENCE</scope>
    <source>
        <strain evidence="12">MPI-CAGE-CH-0243</strain>
    </source>
</reference>
<evidence type="ECO:0000259" key="10">
    <source>
        <dbReference type="PROSITE" id="PS50089"/>
    </source>
</evidence>
<dbReference type="PROSITE" id="PS00518">
    <property type="entry name" value="ZF_RING_1"/>
    <property type="match status" value="1"/>
</dbReference>
<feature type="compositionally biased region" description="Basic and acidic residues" evidence="9">
    <location>
        <begin position="1284"/>
        <end position="1302"/>
    </location>
</feature>
<dbReference type="SUPFAM" id="SSF52151">
    <property type="entry name" value="FabD/lysophospholipase-like"/>
    <property type="match status" value="1"/>
</dbReference>
<feature type="short sequence motif" description="GXGXXG" evidence="8">
    <location>
        <begin position="792"/>
        <end position="797"/>
    </location>
</feature>
<dbReference type="InterPro" id="IPR002641">
    <property type="entry name" value="PNPLA_dom"/>
</dbReference>
<dbReference type="GO" id="GO:0047499">
    <property type="term" value="F:calcium-independent phospholipase A2 activity"/>
    <property type="evidence" value="ECO:0007669"/>
    <property type="project" value="TreeGrafter"/>
</dbReference>
<keyword evidence="5 8" id="KW-0442">Lipid degradation</keyword>
<dbReference type="Gene3D" id="3.40.1090.10">
    <property type="entry name" value="Cytosolic phospholipase A2 catalytic domain"/>
    <property type="match status" value="1"/>
</dbReference>
<evidence type="ECO:0008006" key="14">
    <source>
        <dbReference type="Google" id="ProtNLM"/>
    </source>
</evidence>
<feature type="compositionally biased region" description="Basic residues" evidence="9">
    <location>
        <begin position="1336"/>
        <end position="1346"/>
    </location>
</feature>
<feature type="compositionally biased region" description="Basic residues" evidence="9">
    <location>
        <begin position="304"/>
        <end position="315"/>
    </location>
</feature>
<dbReference type="GO" id="GO:0016042">
    <property type="term" value="P:lipid catabolic process"/>
    <property type="evidence" value="ECO:0007669"/>
    <property type="project" value="UniProtKB-UniRule"/>
</dbReference>
<dbReference type="CDD" id="cd19757">
    <property type="entry name" value="Bbox1"/>
    <property type="match status" value="1"/>
</dbReference>
<keyword evidence="3 8" id="KW-0378">Hydrolase</keyword>
<feature type="short sequence motif" description="GXSXG" evidence="8">
    <location>
        <begin position="826"/>
        <end position="830"/>
    </location>
</feature>
<gene>
    <name evidence="12" type="ORF">B0J11DRAFT_597964</name>
</gene>
<dbReference type="GO" id="GO:0016020">
    <property type="term" value="C:membrane"/>
    <property type="evidence" value="ECO:0007669"/>
    <property type="project" value="TreeGrafter"/>
</dbReference>
<dbReference type="GO" id="GO:0046486">
    <property type="term" value="P:glycerolipid metabolic process"/>
    <property type="evidence" value="ECO:0007669"/>
    <property type="project" value="UniProtKB-ARBA"/>
</dbReference>
<feature type="compositionally biased region" description="Polar residues" evidence="9">
    <location>
        <begin position="43"/>
        <end position="59"/>
    </location>
</feature>
<evidence type="ECO:0000256" key="9">
    <source>
        <dbReference type="SAM" id="MobiDB-lite"/>
    </source>
</evidence>
<evidence type="ECO:0000256" key="1">
    <source>
        <dbReference type="ARBA" id="ARBA00022723"/>
    </source>
</evidence>
<evidence type="ECO:0000256" key="2">
    <source>
        <dbReference type="ARBA" id="ARBA00022771"/>
    </source>
</evidence>
<keyword evidence="2 7" id="KW-0863">Zinc-finger</keyword>
<dbReference type="Pfam" id="PF01734">
    <property type="entry name" value="Patatin"/>
    <property type="match status" value="1"/>
</dbReference>
<dbReference type="GO" id="GO:0008270">
    <property type="term" value="F:zinc ion binding"/>
    <property type="evidence" value="ECO:0007669"/>
    <property type="project" value="UniProtKB-KW"/>
</dbReference>
<evidence type="ECO:0000256" key="6">
    <source>
        <dbReference type="ARBA" id="ARBA00023098"/>
    </source>
</evidence>
<dbReference type="PANTHER" id="PTHR24185">
    <property type="entry name" value="CALCIUM-INDEPENDENT PHOSPHOLIPASE A2-GAMMA"/>
    <property type="match status" value="1"/>
</dbReference>
<protein>
    <recommendedName>
        <fullName evidence="14">FabD/lysophospholipase-like protein</fullName>
    </recommendedName>
</protein>
<feature type="active site" description="Proton acceptor" evidence="8">
    <location>
        <position position="959"/>
    </location>
</feature>
<dbReference type="PANTHER" id="PTHR24185:SF1">
    <property type="entry name" value="CALCIUM-INDEPENDENT PHOSPHOLIPASE A2-GAMMA"/>
    <property type="match status" value="1"/>
</dbReference>
<keyword evidence="6 8" id="KW-0443">Lipid metabolism</keyword>
<feature type="domain" description="PNPLA" evidence="11">
    <location>
        <begin position="788"/>
        <end position="972"/>
    </location>
</feature>
<accession>A0A9P9D534</accession>
<feature type="region of interest" description="Disordered" evidence="9">
    <location>
        <begin position="1"/>
        <end position="75"/>
    </location>
</feature>
<feature type="short sequence motif" description="DGA/G" evidence="8">
    <location>
        <begin position="959"/>
        <end position="961"/>
    </location>
</feature>
<dbReference type="InterPro" id="IPR017907">
    <property type="entry name" value="Znf_RING_CS"/>
</dbReference>
<evidence type="ECO:0000256" key="4">
    <source>
        <dbReference type="ARBA" id="ARBA00022833"/>
    </source>
</evidence>
<evidence type="ECO:0000256" key="8">
    <source>
        <dbReference type="PROSITE-ProRule" id="PRU01161"/>
    </source>
</evidence>
<evidence type="ECO:0000256" key="3">
    <source>
        <dbReference type="ARBA" id="ARBA00022801"/>
    </source>
</evidence>
<dbReference type="PROSITE" id="PS51635">
    <property type="entry name" value="PNPLA"/>
    <property type="match status" value="1"/>
</dbReference>
<dbReference type="CDD" id="cd07199">
    <property type="entry name" value="Pat17_PNPLA8_PNPLA9_like"/>
    <property type="match status" value="1"/>
</dbReference>
<keyword evidence="13" id="KW-1185">Reference proteome</keyword>
<feature type="compositionally biased region" description="Basic and acidic residues" evidence="9">
    <location>
        <begin position="294"/>
        <end position="303"/>
    </location>
</feature>
<organism evidence="12 13">
    <name type="scientific">Dendryphion nanum</name>
    <dbReference type="NCBI Taxonomy" id="256645"/>
    <lineage>
        <taxon>Eukaryota</taxon>
        <taxon>Fungi</taxon>
        <taxon>Dikarya</taxon>
        <taxon>Ascomycota</taxon>
        <taxon>Pezizomycotina</taxon>
        <taxon>Dothideomycetes</taxon>
        <taxon>Pleosporomycetidae</taxon>
        <taxon>Pleosporales</taxon>
        <taxon>Torulaceae</taxon>
        <taxon>Dendryphion</taxon>
    </lineage>
</organism>